<proteinExistence type="predicted"/>
<dbReference type="Proteomes" id="UP000254410">
    <property type="component" value="Chromosome"/>
</dbReference>
<protein>
    <submittedName>
        <fullName evidence="1">Uncharacterized protein</fullName>
    </submittedName>
</protein>
<gene>
    <name evidence="1" type="ORF">DKE52_008150</name>
</gene>
<sequence length="76" mass="9039">MLEESITDSLMVELKLRHPYDVFTTTFTRHEEGKNGADWEWWFVDSTGRKGIGFRVQAKIINFESNSFKQLHYIKK</sequence>
<dbReference type="InterPro" id="IPR046723">
    <property type="entry name" value="DUF6615"/>
</dbReference>
<organism evidence="1 2">
    <name type="scientific">Acinetobacter pittii</name>
    <name type="common">Acinetobacter genomosp. 3</name>
    <dbReference type="NCBI Taxonomy" id="48296"/>
    <lineage>
        <taxon>Bacteria</taxon>
        <taxon>Pseudomonadati</taxon>
        <taxon>Pseudomonadota</taxon>
        <taxon>Gammaproteobacteria</taxon>
        <taxon>Moraxellales</taxon>
        <taxon>Moraxellaceae</taxon>
        <taxon>Acinetobacter</taxon>
        <taxon>Acinetobacter calcoaceticus/baumannii complex</taxon>
    </lineage>
</organism>
<evidence type="ECO:0000313" key="1">
    <source>
        <dbReference type="EMBL" id="AZC00460.1"/>
    </source>
</evidence>
<reference evidence="1 2" key="2">
    <citation type="submission" date="2018-12" db="EMBL/GenBank/DDBJ databases">
        <title>Molecular Epidemiology of Emerging Carbapenem-Resistance in Acinetobacter nosocomialis and Acinetobacter pittii in Taiwan, 2010-2014.</title>
        <authorList>
            <person name="Huang W.-C."/>
            <person name="Wang H.-Y."/>
            <person name="Lai J.-F."/>
            <person name="Lauderdale T.-L."/>
            <person name="Sytwu H.-K."/>
        </authorList>
    </citation>
    <scope>NUCLEOTIDE SEQUENCE [LARGE SCALE GENOMIC DNA]</scope>
    <source>
        <strain evidence="1 2">2014S06-099</strain>
    </source>
</reference>
<dbReference type="Pfam" id="PF20320">
    <property type="entry name" value="DUF6615"/>
    <property type="match status" value="1"/>
</dbReference>
<dbReference type="EMBL" id="CP033540">
    <property type="protein sequence ID" value="AZC00460.1"/>
    <property type="molecule type" value="Genomic_DNA"/>
</dbReference>
<dbReference type="AlphaFoldDB" id="A0A3G6YJX7"/>
<reference evidence="1 2" key="1">
    <citation type="submission" date="2018-11" db="EMBL/GenBank/DDBJ databases">
        <authorList>
            <person name="Kuo S.-C."/>
            <person name="Chen F.-J."/>
            <person name="Liao Y.-C."/>
        </authorList>
    </citation>
    <scope>NUCLEOTIDE SEQUENCE [LARGE SCALE GENOMIC DNA]</scope>
    <source>
        <strain evidence="1 2">2014S06-099</strain>
    </source>
</reference>
<accession>A0A3G6YJX7</accession>
<name>A0A3G6YJX7_ACIPI</name>
<evidence type="ECO:0000313" key="2">
    <source>
        <dbReference type="Proteomes" id="UP000254410"/>
    </source>
</evidence>